<dbReference type="AlphaFoldDB" id="A0A6I5NDG7"/>
<accession>A0A6I5NDG7</accession>
<evidence type="ECO:0000256" key="2">
    <source>
        <dbReference type="SAM" id="Phobius"/>
    </source>
</evidence>
<dbReference type="RefSeq" id="WP_163227025.1">
    <property type="nucleotide sequence ID" value="NZ_VYSG01000001.1"/>
</dbReference>
<dbReference type="GO" id="GO:0015833">
    <property type="term" value="P:peptide transport"/>
    <property type="evidence" value="ECO:0007669"/>
    <property type="project" value="TreeGrafter"/>
</dbReference>
<dbReference type="Gene3D" id="3.10.105.10">
    <property type="entry name" value="Dipeptide-binding Protein, Domain 3"/>
    <property type="match status" value="1"/>
</dbReference>
<reference evidence="4 5" key="1">
    <citation type="submission" date="2019-09" db="EMBL/GenBank/DDBJ databases">
        <title>Phylogenetic characterization of a novel taxon of the genus Bifidobacterium: Bifidobacterium choloepi sp. nov.</title>
        <authorList>
            <person name="Modesto M."/>
            <person name="Satti M."/>
        </authorList>
    </citation>
    <scope>NUCLEOTIDE SEQUENCE [LARGE SCALE GENOMIC DNA]</scope>
    <source>
        <strain evidence="4 5">BRDM6</strain>
    </source>
</reference>
<keyword evidence="2" id="KW-0472">Membrane</keyword>
<name>A0A6I5NDG7_9BIFI</name>
<dbReference type="InterPro" id="IPR039424">
    <property type="entry name" value="SBP_5"/>
</dbReference>
<dbReference type="PANTHER" id="PTHR30290:SF38">
    <property type="entry name" value="D,D-DIPEPTIDE-BINDING PERIPLASMIC PROTEIN DDPA-RELATED"/>
    <property type="match status" value="1"/>
</dbReference>
<feature type="domain" description="Solute-binding protein family 5" evidence="3">
    <location>
        <begin position="109"/>
        <end position="461"/>
    </location>
</feature>
<dbReference type="Proteomes" id="UP000469292">
    <property type="component" value="Unassembled WGS sequence"/>
</dbReference>
<dbReference type="SUPFAM" id="SSF53850">
    <property type="entry name" value="Periplasmic binding protein-like II"/>
    <property type="match status" value="1"/>
</dbReference>
<dbReference type="GO" id="GO:0042597">
    <property type="term" value="C:periplasmic space"/>
    <property type="evidence" value="ECO:0007669"/>
    <property type="project" value="UniProtKB-ARBA"/>
</dbReference>
<comment type="caution">
    <text evidence="4">The sequence shown here is derived from an EMBL/GenBank/DDBJ whole genome shotgun (WGS) entry which is preliminary data.</text>
</comment>
<dbReference type="EMBL" id="VYSG01000001">
    <property type="protein sequence ID" value="NEG69464.1"/>
    <property type="molecule type" value="Genomic_DNA"/>
</dbReference>
<dbReference type="PANTHER" id="PTHR30290">
    <property type="entry name" value="PERIPLASMIC BINDING COMPONENT OF ABC TRANSPORTER"/>
    <property type="match status" value="1"/>
</dbReference>
<protein>
    <submittedName>
        <fullName evidence="4">ABC transporter substrate-binding protein</fullName>
    </submittedName>
</protein>
<proteinExistence type="predicted"/>
<sequence>MTKKNNGTTVNGMTLDPTLAGRLKGPKSGVPKRWVAVLVIVAFIAAFLVAWIVPKSQAEQPTRQDSVTIGLKLAPTNLDIRGTAGSALDQLLIGNVYEGLVARDESNGVKPALAKSWTVSDDGLTYTFSLNRDATFSNGDKLTAADAVWSIQTLVDNQYHDYDQLRNFKSVSAPDDYTVVIALSEPYPDLLWALTGRAGLVFDSKVESNAATATDMKTSALGSGPYAVASFNENDSVVLKANPDYWGESKAQTATVVVRYFTDDNAAVNALSSGDVQVLAPISSSLATTFENNPAYIVQAGDGTDKYVLGMNNAADKATGDIRVRQAIRYAIDHEQLIASRGGTDKLLGGPIPSLDPGYEDLTGLYPYDLDKAKELLEEAGYDENNPLKLTLTYANTYGTEIGDQLRSQLKKANIDLTVNVVEFSTWLQQVYTDKDYDLSIVDHNESHDFSNYANPDYYFNYTGDHAADVQQLTAQALSSASESDSETLLARAARLVSEDAVCDWLFNYRVTTAMAAGVSGFPVNMNQTVMPLYDVVYVA</sequence>
<evidence type="ECO:0000313" key="4">
    <source>
        <dbReference type="EMBL" id="NEG69464.1"/>
    </source>
</evidence>
<organism evidence="4 5">
    <name type="scientific">Bifidobacterium choloepi</name>
    <dbReference type="NCBI Taxonomy" id="2614131"/>
    <lineage>
        <taxon>Bacteria</taxon>
        <taxon>Bacillati</taxon>
        <taxon>Actinomycetota</taxon>
        <taxon>Actinomycetes</taxon>
        <taxon>Bifidobacteriales</taxon>
        <taxon>Bifidobacteriaceae</taxon>
        <taxon>Bifidobacterium</taxon>
    </lineage>
</organism>
<evidence type="ECO:0000256" key="1">
    <source>
        <dbReference type="ARBA" id="ARBA00022729"/>
    </source>
</evidence>
<dbReference type="Gene3D" id="3.40.190.10">
    <property type="entry name" value="Periplasmic binding protein-like II"/>
    <property type="match status" value="1"/>
</dbReference>
<dbReference type="GO" id="GO:0043190">
    <property type="term" value="C:ATP-binding cassette (ABC) transporter complex"/>
    <property type="evidence" value="ECO:0007669"/>
    <property type="project" value="InterPro"/>
</dbReference>
<evidence type="ECO:0000259" key="3">
    <source>
        <dbReference type="Pfam" id="PF00496"/>
    </source>
</evidence>
<keyword evidence="2" id="KW-0812">Transmembrane</keyword>
<gene>
    <name evidence="4" type="ORF">F6S87_02265</name>
</gene>
<dbReference type="InterPro" id="IPR000914">
    <property type="entry name" value="SBP_5_dom"/>
</dbReference>
<keyword evidence="5" id="KW-1185">Reference proteome</keyword>
<evidence type="ECO:0000313" key="5">
    <source>
        <dbReference type="Proteomes" id="UP000469292"/>
    </source>
</evidence>
<keyword evidence="2" id="KW-1133">Transmembrane helix</keyword>
<dbReference type="GO" id="GO:1904680">
    <property type="term" value="F:peptide transmembrane transporter activity"/>
    <property type="evidence" value="ECO:0007669"/>
    <property type="project" value="TreeGrafter"/>
</dbReference>
<dbReference type="InterPro" id="IPR030678">
    <property type="entry name" value="Peptide/Ni-bd"/>
</dbReference>
<dbReference type="PIRSF" id="PIRSF002741">
    <property type="entry name" value="MppA"/>
    <property type="match status" value="1"/>
</dbReference>
<dbReference type="Pfam" id="PF00496">
    <property type="entry name" value="SBP_bac_5"/>
    <property type="match status" value="1"/>
</dbReference>
<feature type="transmembrane region" description="Helical" evidence="2">
    <location>
        <begin position="34"/>
        <end position="53"/>
    </location>
</feature>
<keyword evidence="1" id="KW-0732">Signal</keyword>
<dbReference type="CDD" id="cd08494">
    <property type="entry name" value="PBP2_NikA_DppA_OppA_like_6"/>
    <property type="match status" value="1"/>
</dbReference>